<evidence type="ECO:0000313" key="1">
    <source>
        <dbReference type="EMBL" id="KAH7924470.1"/>
    </source>
</evidence>
<accession>A0ACB8BGG7</accession>
<organism evidence="1 2">
    <name type="scientific">Leucogyrophana mollusca</name>
    <dbReference type="NCBI Taxonomy" id="85980"/>
    <lineage>
        <taxon>Eukaryota</taxon>
        <taxon>Fungi</taxon>
        <taxon>Dikarya</taxon>
        <taxon>Basidiomycota</taxon>
        <taxon>Agaricomycotina</taxon>
        <taxon>Agaricomycetes</taxon>
        <taxon>Agaricomycetidae</taxon>
        <taxon>Boletales</taxon>
        <taxon>Boletales incertae sedis</taxon>
        <taxon>Leucogyrophana</taxon>
    </lineage>
</organism>
<dbReference type="EMBL" id="MU266423">
    <property type="protein sequence ID" value="KAH7924470.1"/>
    <property type="molecule type" value="Genomic_DNA"/>
</dbReference>
<proteinExistence type="predicted"/>
<dbReference type="Proteomes" id="UP000790709">
    <property type="component" value="Unassembled WGS sequence"/>
</dbReference>
<keyword evidence="2" id="KW-1185">Reference proteome</keyword>
<protein>
    <submittedName>
        <fullName evidence="1">Uncharacterized protein</fullName>
    </submittedName>
</protein>
<gene>
    <name evidence="1" type="ORF">BV22DRAFT_1035064</name>
</gene>
<evidence type="ECO:0000313" key="2">
    <source>
        <dbReference type="Proteomes" id="UP000790709"/>
    </source>
</evidence>
<comment type="caution">
    <text evidence="1">The sequence shown here is derived from an EMBL/GenBank/DDBJ whole genome shotgun (WGS) entry which is preliminary data.</text>
</comment>
<reference evidence="1" key="1">
    <citation type="journal article" date="2021" name="New Phytol.">
        <title>Evolutionary innovations through gain and loss of genes in the ectomycorrhizal Boletales.</title>
        <authorList>
            <person name="Wu G."/>
            <person name="Miyauchi S."/>
            <person name="Morin E."/>
            <person name="Kuo A."/>
            <person name="Drula E."/>
            <person name="Varga T."/>
            <person name="Kohler A."/>
            <person name="Feng B."/>
            <person name="Cao Y."/>
            <person name="Lipzen A."/>
            <person name="Daum C."/>
            <person name="Hundley H."/>
            <person name="Pangilinan J."/>
            <person name="Johnson J."/>
            <person name="Barry K."/>
            <person name="LaButti K."/>
            <person name="Ng V."/>
            <person name="Ahrendt S."/>
            <person name="Min B."/>
            <person name="Choi I.G."/>
            <person name="Park H."/>
            <person name="Plett J.M."/>
            <person name="Magnuson J."/>
            <person name="Spatafora J.W."/>
            <person name="Nagy L.G."/>
            <person name="Henrissat B."/>
            <person name="Grigoriev I.V."/>
            <person name="Yang Z.L."/>
            <person name="Xu J."/>
            <person name="Martin F.M."/>
        </authorList>
    </citation>
    <scope>NUCLEOTIDE SEQUENCE</scope>
    <source>
        <strain evidence="1">KUC20120723A-06</strain>
    </source>
</reference>
<name>A0ACB8BGG7_9AGAM</name>
<sequence length="755" mass="83240">MAPTALPATATTVHETVSAKPTKFKHPLDPLTPDEINAVTLAVRHHTAANTPIKAVRFITCYLLPPPKKVVLAALGIPLTPGGTPEPPTKIVRKAEVDFLDVINGGCYNAILALTDGDWKVETLELVPDGSEPQITVEELNACEQIVRNDARVQALAKEVGVLPHQICADGWSIGYDDRFPKSLRLQQALLFARFGEHDNLYAHPLDFVPVIDSVAEKVVHIDFPPIYKKAADGSTVLSVSTTEGAALKHESLEDSNRERIPPPRTAFDFLPDLMEKTDPDHKPRNDVKPLHVVQPEGVSFKMDGNTLEWQKWKMHIAFSHREGIAISTVTYNDDGEVRPIFYRLSIAEMVVPYGAPEFPHPRKFAFDTGEYGMGTMANELSLGCDCLGQIHYLPGAYVTHAGTAFVIKNVICIHEEDAGVLWKHTDFRPGGRTQTVRSRRLVVSMVCTLANYEYIWNYYFYQDGNVELEIRLTGILQVYVGSDGEPTPHGTTVAPGVNAHFHQHLFSLRVDPILDGLYNSVVESDIVPLLAPTGSKENFAGNGFITKDTVLKSQAADGARDFNWSAERRWRITNPARTHYSSGKAASYVIMMKGGVTPLMAKPDSWVARRASFAGKPLWVVRDKEDSKGGRMWPSGKYVPQTREEPQDSVGRWVKEGDGSIENEDIVLYLTVGTTHIPRPEDWPVMPVEHVNVLFKPNNFFTKNPSMDVPGTKDPLSKPAFSNGTNGANGHSNGTNGHTHTNGTNGNSHACCSN</sequence>